<dbReference type="PIRSF" id="PIRSF032285">
    <property type="entry name" value="UCP032285"/>
    <property type="match status" value="1"/>
</dbReference>
<dbReference type="AlphaFoldDB" id="A0A1G6Y1S4"/>
<dbReference type="EMBL" id="FMZO01000014">
    <property type="protein sequence ID" value="SDD83576.1"/>
    <property type="molecule type" value="Genomic_DNA"/>
</dbReference>
<proteinExistence type="predicted"/>
<accession>A0A1G6Y1S4</accession>
<protein>
    <recommendedName>
        <fullName evidence="3">MepB protein</fullName>
    </recommendedName>
</protein>
<gene>
    <name evidence="1" type="ORF">SAMN04487894_11479</name>
</gene>
<dbReference type="InterPro" id="IPR011235">
    <property type="entry name" value="MepB-like"/>
</dbReference>
<name>A0A1G6Y1S4_NIADE</name>
<reference evidence="2" key="1">
    <citation type="submission" date="2016-10" db="EMBL/GenBank/DDBJ databases">
        <authorList>
            <person name="Varghese N."/>
            <person name="Submissions S."/>
        </authorList>
    </citation>
    <scope>NUCLEOTIDE SEQUENCE [LARGE SCALE GENOMIC DNA]</scope>
    <source>
        <strain evidence="2">DSM 25811 / CCM 8410 / LMG 26954 / E90</strain>
    </source>
</reference>
<keyword evidence="2" id="KW-1185">Reference proteome</keyword>
<organism evidence="1 2">
    <name type="scientific">Niabella drilacis (strain DSM 25811 / CCM 8410 / CCUG 62505 / LMG 26954 / E90)</name>
    <dbReference type="NCBI Taxonomy" id="1285928"/>
    <lineage>
        <taxon>Bacteria</taxon>
        <taxon>Pseudomonadati</taxon>
        <taxon>Bacteroidota</taxon>
        <taxon>Chitinophagia</taxon>
        <taxon>Chitinophagales</taxon>
        <taxon>Chitinophagaceae</taxon>
        <taxon>Niabella</taxon>
    </lineage>
</organism>
<evidence type="ECO:0000313" key="1">
    <source>
        <dbReference type="EMBL" id="SDD83576.1"/>
    </source>
</evidence>
<evidence type="ECO:0008006" key="3">
    <source>
        <dbReference type="Google" id="ProtNLM"/>
    </source>
</evidence>
<dbReference type="OrthoDB" id="4954833at2"/>
<dbReference type="Pfam" id="PF08877">
    <property type="entry name" value="MepB-like"/>
    <property type="match status" value="1"/>
</dbReference>
<sequence length="166" mass="19351">MIEALSRIESLILKSNGLVISAMAEDPEYPARSGCSFRLSGRNIKFREAKITPKKTGQFVTLWKRNQKGQTEPFNVMDDFDFYMIATRQEHRFGFFLFPRHILAETQILTTGDKEGKRGFRVYADWDIAPNRQAERTKTWQTRYFTDLTVLKTIDHKAFNSIINGY</sequence>
<dbReference type="Gene3D" id="3.40.1350.140">
    <property type="entry name" value="MepB-like"/>
    <property type="match status" value="1"/>
</dbReference>
<dbReference type="Proteomes" id="UP000198757">
    <property type="component" value="Unassembled WGS sequence"/>
</dbReference>
<dbReference type="RefSeq" id="WP_090392056.1">
    <property type="nucleotide sequence ID" value="NZ_FMZO01000014.1"/>
</dbReference>
<dbReference type="STRING" id="1285928.SAMN04487894_11479"/>
<evidence type="ECO:0000313" key="2">
    <source>
        <dbReference type="Proteomes" id="UP000198757"/>
    </source>
</evidence>
<dbReference type="InterPro" id="IPR038231">
    <property type="entry name" value="MepB-like_sf"/>
</dbReference>